<dbReference type="PANTHER" id="PTHR24339">
    <property type="entry name" value="HOMEOBOX PROTEIN EMX-RELATED"/>
    <property type="match status" value="1"/>
</dbReference>
<keyword evidence="10" id="KW-1185">Reference proteome</keyword>
<feature type="region of interest" description="Disordered" evidence="7">
    <location>
        <begin position="500"/>
        <end position="525"/>
    </location>
</feature>
<evidence type="ECO:0000256" key="6">
    <source>
        <dbReference type="RuleBase" id="RU000682"/>
    </source>
</evidence>
<dbReference type="PANTHER" id="PTHR24339:SF28">
    <property type="entry name" value="E5-RELATED"/>
    <property type="match status" value="1"/>
</dbReference>
<feature type="region of interest" description="Disordered" evidence="7">
    <location>
        <begin position="595"/>
        <end position="617"/>
    </location>
</feature>
<dbReference type="GO" id="GO:0030182">
    <property type="term" value="P:neuron differentiation"/>
    <property type="evidence" value="ECO:0007669"/>
    <property type="project" value="TreeGrafter"/>
</dbReference>
<accession>A0A3L8Q726</accession>
<keyword evidence="2 5" id="KW-0238">DNA-binding</keyword>
<organism evidence="9 10">
    <name type="scientific">Chloebia gouldiae</name>
    <name type="common">Gouldian finch</name>
    <name type="synonym">Erythrura gouldiae</name>
    <dbReference type="NCBI Taxonomy" id="44316"/>
    <lineage>
        <taxon>Eukaryota</taxon>
        <taxon>Metazoa</taxon>
        <taxon>Chordata</taxon>
        <taxon>Craniata</taxon>
        <taxon>Vertebrata</taxon>
        <taxon>Euteleostomi</taxon>
        <taxon>Archelosauria</taxon>
        <taxon>Archosauria</taxon>
        <taxon>Dinosauria</taxon>
        <taxon>Saurischia</taxon>
        <taxon>Theropoda</taxon>
        <taxon>Coelurosauria</taxon>
        <taxon>Aves</taxon>
        <taxon>Neognathae</taxon>
        <taxon>Neoaves</taxon>
        <taxon>Telluraves</taxon>
        <taxon>Australaves</taxon>
        <taxon>Passeriformes</taxon>
        <taxon>Passeroidea</taxon>
        <taxon>Passeridae</taxon>
        <taxon>Chloebia</taxon>
    </lineage>
</organism>
<evidence type="ECO:0000256" key="4">
    <source>
        <dbReference type="ARBA" id="ARBA00023242"/>
    </source>
</evidence>
<dbReference type="Proteomes" id="UP000276834">
    <property type="component" value="Unassembled WGS sequence"/>
</dbReference>
<sequence>MAIGPQRWILPSIAPPWTKIVSHGMRQRQDEAHGAEQGRCVLLLPSGIICNQPQGWSCLLQVGGIPRQQGAASLVDTRPFLDSHIRTLGLRKPLLFHCAHAREMGLFCRFALALPTAPGERPRSGPGFALAPAPSGFSPGNFRRRLGEKLSRGCSSPALPRNGPAPLIVVLFFLSCSAAFPGPPGTAFPRGAAALPRGPGALLPRPRIPPAAGRVRKALSEGRGFFCTPSPRRCRVGWRCPHVHSGRQPARSPEGTKSGPVALHSRHKAWPEGSLSLPSFLERPWVMPQCRASVAGTLLHPDSCLGPEGAGDGSFPWKNQKRTRTSFTAEQLYRLEMEFQRCQYVVGRERTELARQLNLSETQPGCPALPCPAPRDPLPVSCAPPAPTAQPPRCPRVSDRVDASRRWDGAEGLPSWGPLTACVPSCACLGKGSCWPSLVSPHPAPAAAGGPRTELGHEAKLLASRERISPGSAPAPPGLGVPGCAEPAAPGRGVSLLLPGRSEGRPSRSQPAAGGIQALKPTEGDGHLPLGLPGWRHSAWVFLGMRDPGIGLKFGPYFESLYVRGGESLLHPPMQKGRGLTGGLKLCERKHPKTGSGCWEPHSARNKGPAPSPREFPACSLVKDAERKAPGSPPETGSRQRVWGVVFCECGFV</sequence>
<dbReference type="GO" id="GO:0007420">
    <property type="term" value="P:brain development"/>
    <property type="evidence" value="ECO:0007669"/>
    <property type="project" value="TreeGrafter"/>
</dbReference>
<evidence type="ECO:0000259" key="8">
    <source>
        <dbReference type="PROSITE" id="PS50071"/>
    </source>
</evidence>
<comment type="subcellular location">
    <subcellularLocation>
        <location evidence="1 5 6">Nucleus</location>
    </subcellularLocation>
</comment>
<evidence type="ECO:0000256" key="3">
    <source>
        <dbReference type="ARBA" id="ARBA00023155"/>
    </source>
</evidence>
<protein>
    <recommendedName>
        <fullName evidence="8">Homeobox domain-containing protein</fullName>
    </recommendedName>
</protein>
<dbReference type="PROSITE" id="PS50071">
    <property type="entry name" value="HOMEOBOX_2"/>
    <property type="match status" value="1"/>
</dbReference>
<evidence type="ECO:0000313" key="9">
    <source>
        <dbReference type="EMBL" id="RLV63106.1"/>
    </source>
</evidence>
<dbReference type="GO" id="GO:0005634">
    <property type="term" value="C:nucleus"/>
    <property type="evidence" value="ECO:0007669"/>
    <property type="project" value="UniProtKB-SubCell"/>
</dbReference>
<dbReference type="CDD" id="cd00086">
    <property type="entry name" value="homeodomain"/>
    <property type="match status" value="1"/>
</dbReference>
<dbReference type="SUPFAM" id="SSF46689">
    <property type="entry name" value="Homeodomain-like"/>
    <property type="match status" value="1"/>
</dbReference>
<feature type="domain" description="Homeobox" evidence="8">
    <location>
        <begin position="318"/>
        <end position="363"/>
    </location>
</feature>
<evidence type="ECO:0000313" key="10">
    <source>
        <dbReference type="Proteomes" id="UP000276834"/>
    </source>
</evidence>
<dbReference type="EMBL" id="QUSF01003889">
    <property type="protein sequence ID" value="RLV63106.1"/>
    <property type="molecule type" value="Genomic_DNA"/>
</dbReference>
<feature type="non-terminal residue" evidence="9">
    <location>
        <position position="653"/>
    </location>
</feature>
<feature type="DNA-binding region" description="Homeobox" evidence="5">
    <location>
        <begin position="320"/>
        <end position="364"/>
    </location>
</feature>
<dbReference type="SMART" id="SM00389">
    <property type="entry name" value="HOX"/>
    <property type="match status" value="1"/>
</dbReference>
<dbReference type="InterPro" id="IPR001356">
    <property type="entry name" value="HD"/>
</dbReference>
<name>A0A3L8Q726_CHLGU</name>
<dbReference type="GO" id="GO:0000978">
    <property type="term" value="F:RNA polymerase II cis-regulatory region sequence-specific DNA binding"/>
    <property type="evidence" value="ECO:0007669"/>
    <property type="project" value="TreeGrafter"/>
</dbReference>
<evidence type="ECO:0000256" key="1">
    <source>
        <dbReference type="ARBA" id="ARBA00004123"/>
    </source>
</evidence>
<gene>
    <name evidence="9" type="ORF">DV515_00018611</name>
</gene>
<comment type="caution">
    <text evidence="9">The sequence shown here is derived from an EMBL/GenBank/DDBJ whole genome shotgun (WGS) entry which is preliminary data.</text>
</comment>
<dbReference type="Gene3D" id="1.10.10.60">
    <property type="entry name" value="Homeodomain-like"/>
    <property type="match status" value="1"/>
</dbReference>
<keyword evidence="3 5" id="KW-0371">Homeobox</keyword>
<evidence type="ECO:0000256" key="5">
    <source>
        <dbReference type="PROSITE-ProRule" id="PRU00108"/>
    </source>
</evidence>
<dbReference type="Pfam" id="PF00046">
    <property type="entry name" value="Homeodomain"/>
    <property type="match status" value="1"/>
</dbReference>
<evidence type="ECO:0000256" key="2">
    <source>
        <dbReference type="ARBA" id="ARBA00023125"/>
    </source>
</evidence>
<dbReference type="GO" id="GO:0000981">
    <property type="term" value="F:DNA-binding transcription factor activity, RNA polymerase II-specific"/>
    <property type="evidence" value="ECO:0007669"/>
    <property type="project" value="TreeGrafter"/>
</dbReference>
<dbReference type="InterPro" id="IPR009057">
    <property type="entry name" value="Homeodomain-like_sf"/>
</dbReference>
<reference evidence="9 10" key="1">
    <citation type="journal article" date="2018" name="Proc. R. Soc. B">
        <title>A non-coding region near Follistatin controls head colour polymorphism in the Gouldian finch.</title>
        <authorList>
            <person name="Toomey M.B."/>
            <person name="Marques C.I."/>
            <person name="Andrade P."/>
            <person name="Araujo P.M."/>
            <person name="Sabatino S."/>
            <person name="Gazda M.A."/>
            <person name="Afonso S."/>
            <person name="Lopes R.J."/>
            <person name="Corbo J.C."/>
            <person name="Carneiro M."/>
        </authorList>
    </citation>
    <scope>NUCLEOTIDE SEQUENCE [LARGE SCALE GENOMIC DNA]</scope>
    <source>
        <strain evidence="9">Red01</strain>
        <tissue evidence="9">Muscle</tissue>
    </source>
</reference>
<keyword evidence="4 5" id="KW-0539">Nucleus</keyword>
<dbReference type="InterPro" id="IPR050877">
    <property type="entry name" value="EMX-VAX-Noto_Homeobox_TFs"/>
</dbReference>
<dbReference type="AlphaFoldDB" id="A0A3L8Q726"/>
<proteinExistence type="predicted"/>
<evidence type="ECO:0000256" key="7">
    <source>
        <dbReference type="SAM" id="MobiDB-lite"/>
    </source>
</evidence>